<dbReference type="CDD" id="cd04301">
    <property type="entry name" value="NAT_SF"/>
    <property type="match status" value="1"/>
</dbReference>
<dbReference type="Gene3D" id="3.40.630.30">
    <property type="match status" value="1"/>
</dbReference>
<evidence type="ECO:0000313" key="4">
    <source>
        <dbReference type="EMBL" id="KAA0024366.1"/>
    </source>
</evidence>
<gene>
    <name evidence="4" type="ORF">FOY51_05900</name>
</gene>
<name>A0A5A7SET6_9NOCA</name>
<evidence type="ECO:0000256" key="2">
    <source>
        <dbReference type="ARBA" id="ARBA00023315"/>
    </source>
</evidence>
<evidence type="ECO:0000259" key="3">
    <source>
        <dbReference type="PROSITE" id="PS51186"/>
    </source>
</evidence>
<dbReference type="InterPro" id="IPR016181">
    <property type="entry name" value="Acyl_CoA_acyltransferase"/>
</dbReference>
<keyword evidence="5" id="KW-1185">Reference proteome</keyword>
<dbReference type="Proteomes" id="UP000322244">
    <property type="component" value="Unassembled WGS sequence"/>
</dbReference>
<protein>
    <submittedName>
        <fullName evidence="4">GNAT family N-acetyltransferase</fullName>
    </submittedName>
</protein>
<keyword evidence="1 4" id="KW-0808">Transferase</keyword>
<proteinExistence type="predicted"/>
<dbReference type="EMBL" id="VLNY01000002">
    <property type="protein sequence ID" value="KAA0024366.1"/>
    <property type="molecule type" value="Genomic_DNA"/>
</dbReference>
<feature type="domain" description="N-acetyltransferase" evidence="3">
    <location>
        <begin position="1"/>
        <end position="158"/>
    </location>
</feature>
<reference evidence="4 5" key="1">
    <citation type="submission" date="2019-07" db="EMBL/GenBank/DDBJ databases">
        <title>Rhodococcus cavernicolus sp. nov., isolated from a cave.</title>
        <authorList>
            <person name="Lee S.D."/>
        </authorList>
    </citation>
    <scope>NUCLEOTIDE SEQUENCE [LARGE SCALE GENOMIC DNA]</scope>
    <source>
        <strain evidence="4 5">C1-24</strain>
    </source>
</reference>
<dbReference type="OrthoDB" id="5243635at2"/>
<dbReference type="SUPFAM" id="SSF55729">
    <property type="entry name" value="Acyl-CoA N-acyltransferases (Nat)"/>
    <property type="match status" value="1"/>
</dbReference>
<evidence type="ECO:0000313" key="5">
    <source>
        <dbReference type="Proteomes" id="UP000322244"/>
    </source>
</evidence>
<dbReference type="Pfam" id="PF00583">
    <property type="entry name" value="Acetyltransf_1"/>
    <property type="match status" value="1"/>
</dbReference>
<dbReference type="AlphaFoldDB" id="A0A5A7SET6"/>
<dbReference type="GO" id="GO:0016747">
    <property type="term" value="F:acyltransferase activity, transferring groups other than amino-acyl groups"/>
    <property type="evidence" value="ECO:0007669"/>
    <property type="project" value="InterPro"/>
</dbReference>
<evidence type="ECO:0000256" key="1">
    <source>
        <dbReference type="ARBA" id="ARBA00022679"/>
    </source>
</evidence>
<keyword evidence="2" id="KW-0012">Acyltransferase</keyword>
<organism evidence="4 5">
    <name type="scientific">Antrihabitans cavernicola</name>
    <dbReference type="NCBI Taxonomy" id="2495913"/>
    <lineage>
        <taxon>Bacteria</taxon>
        <taxon>Bacillati</taxon>
        <taxon>Actinomycetota</taxon>
        <taxon>Actinomycetes</taxon>
        <taxon>Mycobacteriales</taxon>
        <taxon>Nocardiaceae</taxon>
        <taxon>Antrihabitans</taxon>
    </lineage>
</organism>
<dbReference type="InterPro" id="IPR000182">
    <property type="entry name" value="GNAT_dom"/>
</dbReference>
<accession>A0A5A7SET6</accession>
<comment type="caution">
    <text evidence="4">The sequence shown here is derived from an EMBL/GenBank/DDBJ whole genome shotgun (WGS) entry which is preliminary data.</text>
</comment>
<dbReference type="InterPro" id="IPR050832">
    <property type="entry name" value="Bact_Acetyltransf"/>
</dbReference>
<dbReference type="PANTHER" id="PTHR43877">
    <property type="entry name" value="AMINOALKYLPHOSPHONATE N-ACETYLTRANSFERASE-RELATED-RELATED"/>
    <property type="match status" value="1"/>
</dbReference>
<dbReference type="PROSITE" id="PS51186">
    <property type="entry name" value="GNAT"/>
    <property type="match status" value="1"/>
</dbReference>
<sequence length="160" mass="17854">MRLRLAVPSDAAAVARVHVRSWQAGYRGLLQDSFLDGLDAASWARTYTFDVTEPMTVLAVQGESIVGFVTTSTAAEPCLLMALYVDPDHWRAGIGRQLMSDALARFQELDRRAAELWVLDGNRRADRFYRAHGWQPDGRRRSETVRGVGVTEIGYTIAVN</sequence>